<proteinExistence type="predicted"/>
<keyword evidence="1" id="KW-0614">Plasmid</keyword>
<reference evidence="1 2" key="1">
    <citation type="journal article" date="2014" name="World J. Microbiol. Biotechnol.">
        <title>Biodiversity and physiological characteristics of Antarctic and Arctic lichens-associated bacteria.</title>
        <authorList>
            <person name="Lee Y.M."/>
            <person name="Kim E.H."/>
            <person name="Lee H.K."/>
            <person name="Hong S.G."/>
        </authorList>
    </citation>
    <scope>NUCLEOTIDE SEQUENCE [LARGE SCALE GENOMIC DNA]</scope>
    <source>
        <strain evidence="1 2">PAMC 26569</strain>
        <plasmid evidence="1">unnamed7</plasmid>
    </source>
</reference>
<keyword evidence="2" id="KW-1185">Reference proteome</keyword>
<name>A0A6M8I077_9PROT</name>
<sequence length="279" mass="31258">MISPLANRFFTMAQDDPRPGWKETAALIAQAGRFVLAPEVVKLTLRTPEPDRLMPAVVQGLRLPHDPCWIEYSPHEVFAGRGDAASQFGILLWRDASGEVCNRLITRNRIGSLIRPGDVVPNPEEIAVVLYPCDLVFSPAGAFIRTTRPDLPQQDLAGYQEAAWHLGWMALSFALLLTARNAPLLVGEAEDLERLNRKRARSGKPPLMNARPVHWNLSREERHALRGQVPFDRNARSAAVSHMVRGHMKVRASGAFWWSPHFRNISDAEPIGGRDYVVR</sequence>
<evidence type="ECO:0000313" key="1">
    <source>
        <dbReference type="EMBL" id="QKE94002.1"/>
    </source>
</evidence>
<geneLocation type="plasmid" evidence="1 2">
    <name>unnamed7</name>
</geneLocation>
<dbReference type="RefSeq" id="WP_171837879.1">
    <property type="nucleotide sequence ID" value="NZ_CP053714.1"/>
</dbReference>
<evidence type="ECO:0000313" key="2">
    <source>
        <dbReference type="Proteomes" id="UP000500767"/>
    </source>
</evidence>
<dbReference type="EMBL" id="CP053714">
    <property type="protein sequence ID" value="QKE94002.1"/>
    <property type="molecule type" value="Genomic_DNA"/>
</dbReference>
<gene>
    <name evidence="1" type="ORF">HN018_28175</name>
</gene>
<accession>A0A6M8I077</accession>
<dbReference type="KEGG" id="lck:HN018_28175"/>
<dbReference type="AlphaFoldDB" id="A0A6M8I077"/>
<organism evidence="1 2">
    <name type="scientific">Lichenicola cladoniae</name>
    <dbReference type="NCBI Taxonomy" id="1484109"/>
    <lineage>
        <taxon>Bacteria</taxon>
        <taxon>Pseudomonadati</taxon>
        <taxon>Pseudomonadota</taxon>
        <taxon>Alphaproteobacteria</taxon>
        <taxon>Acetobacterales</taxon>
        <taxon>Acetobacteraceae</taxon>
        <taxon>Lichenicola</taxon>
    </lineage>
</organism>
<protein>
    <submittedName>
        <fullName evidence="1">Uncharacterized protein</fullName>
    </submittedName>
</protein>
<dbReference type="Proteomes" id="UP000500767">
    <property type="component" value="Plasmid unnamed7"/>
</dbReference>